<reference evidence="1 2" key="1">
    <citation type="submission" date="2015-06" db="EMBL/GenBank/DDBJ databases">
        <title>Expansion of signal transduction pathways in fungi by whole-genome duplication.</title>
        <authorList>
            <consortium name="DOE Joint Genome Institute"/>
            <person name="Corrochano L.M."/>
            <person name="Kuo A."/>
            <person name="Marcet-Houben M."/>
            <person name="Polaino S."/>
            <person name="Salamov A."/>
            <person name="Villalobos J.M."/>
            <person name="Alvarez M.I."/>
            <person name="Avalos J."/>
            <person name="Benito E.P."/>
            <person name="Benoit I."/>
            <person name="Burger G."/>
            <person name="Camino L.P."/>
            <person name="Canovas D."/>
            <person name="Cerda-Olmedo E."/>
            <person name="Cheng J.-F."/>
            <person name="Dominguez A."/>
            <person name="Elias M."/>
            <person name="Eslava A.P."/>
            <person name="Glaser F."/>
            <person name="Grimwood J."/>
            <person name="Gutierrez G."/>
            <person name="Heitman J."/>
            <person name="Henrissat B."/>
            <person name="Iturriaga E.A."/>
            <person name="Lang B.F."/>
            <person name="Lavin J.L."/>
            <person name="Lee S."/>
            <person name="Li W."/>
            <person name="Lindquist E."/>
            <person name="Lopez-Garcia S."/>
            <person name="Luque E.M."/>
            <person name="Marcos A.T."/>
            <person name="Martin J."/>
            <person name="Mccluskey K."/>
            <person name="Medina H.R."/>
            <person name="Miralles-Duran A."/>
            <person name="Miyazaki A."/>
            <person name="Munoz-Torres E."/>
            <person name="Oguiza J.A."/>
            <person name="Ohm R."/>
            <person name="Olmedo M."/>
            <person name="Orejas M."/>
            <person name="Ortiz-Castellanos L."/>
            <person name="Pisabarro A.G."/>
            <person name="Rodriguez-Romero J."/>
            <person name="Ruiz-Herrera J."/>
            <person name="Ruiz-Vazquez R."/>
            <person name="Sanz C."/>
            <person name="Schackwitz W."/>
            <person name="Schmutz J."/>
            <person name="Shahriari M."/>
            <person name="Shelest E."/>
            <person name="Silva-Franco F."/>
            <person name="Soanes D."/>
            <person name="Syed K."/>
            <person name="Tagua V.G."/>
            <person name="Talbot N.J."/>
            <person name="Thon M."/>
            <person name="De Vries R.P."/>
            <person name="Wiebenga A."/>
            <person name="Yadav J.S."/>
            <person name="Braun E.L."/>
            <person name="Baker S."/>
            <person name="Garre V."/>
            <person name="Horwitz B."/>
            <person name="Torres-Martinez S."/>
            <person name="Idnurm A."/>
            <person name="Herrera-Estrella A."/>
            <person name="Gabaldon T."/>
            <person name="Grigoriev I.V."/>
        </authorList>
    </citation>
    <scope>NUCLEOTIDE SEQUENCE [LARGE SCALE GENOMIC DNA]</scope>
    <source>
        <strain evidence="1 2">CBS 277.49</strain>
    </source>
</reference>
<dbReference type="EMBL" id="AMYB01000012">
    <property type="protein sequence ID" value="OAC98031.1"/>
    <property type="molecule type" value="Genomic_DNA"/>
</dbReference>
<dbReference type="OrthoDB" id="244495at2759"/>
<dbReference type="GO" id="GO:0016538">
    <property type="term" value="F:cyclin-dependent protein serine/threonine kinase regulator activity"/>
    <property type="evidence" value="ECO:0007669"/>
    <property type="project" value="TreeGrafter"/>
</dbReference>
<proteinExistence type="predicted"/>
<evidence type="ECO:0000313" key="2">
    <source>
        <dbReference type="Proteomes" id="UP000077051"/>
    </source>
</evidence>
<protein>
    <submittedName>
        <fullName evidence="1">Cyclin</fullName>
    </submittedName>
</protein>
<dbReference type="Gene3D" id="1.10.472.10">
    <property type="entry name" value="Cyclin-like"/>
    <property type="match status" value="1"/>
</dbReference>
<dbReference type="AlphaFoldDB" id="A0A168GUB3"/>
<dbReference type="GO" id="GO:0000307">
    <property type="term" value="C:cyclin-dependent protein kinase holoenzyme complex"/>
    <property type="evidence" value="ECO:0007669"/>
    <property type="project" value="TreeGrafter"/>
</dbReference>
<dbReference type="PANTHER" id="PTHR15615">
    <property type="match status" value="1"/>
</dbReference>
<dbReference type="GO" id="GO:0005634">
    <property type="term" value="C:nucleus"/>
    <property type="evidence" value="ECO:0007669"/>
    <property type="project" value="TreeGrafter"/>
</dbReference>
<name>A0A168GUB3_MUCCL</name>
<comment type="caution">
    <text evidence="1">The sequence shown here is derived from an EMBL/GenBank/DDBJ whole genome shotgun (WGS) entry which is preliminary data.</text>
</comment>
<dbReference type="Proteomes" id="UP000077051">
    <property type="component" value="Unassembled WGS sequence"/>
</dbReference>
<dbReference type="STRING" id="747725.A0A168GUB3"/>
<dbReference type="GO" id="GO:0019901">
    <property type="term" value="F:protein kinase binding"/>
    <property type="evidence" value="ECO:0007669"/>
    <property type="project" value="InterPro"/>
</dbReference>
<keyword evidence="2" id="KW-1185">Reference proteome</keyword>
<feature type="non-terminal residue" evidence="1">
    <location>
        <position position="68"/>
    </location>
</feature>
<dbReference type="Pfam" id="PF08613">
    <property type="entry name" value="Cyclin"/>
    <property type="match status" value="1"/>
</dbReference>
<accession>A0A168GUB3</accession>
<dbReference type="VEuPathDB" id="FungiDB:MUCCIDRAFT_134063"/>
<dbReference type="PANTHER" id="PTHR15615:SF27">
    <property type="entry name" value="PHO85 CYCLIN CLG1"/>
    <property type="match status" value="1"/>
</dbReference>
<gene>
    <name evidence="1" type="ORF">MUCCIDRAFT_134063</name>
</gene>
<evidence type="ECO:0000313" key="1">
    <source>
        <dbReference type="EMBL" id="OAC98031.1"/>
    </source>
</evidence>
<organism evidence="1 2">
    <name type="scientific">Mucor lusitanicus CBS 277.49</name>
    <dbReference type="NCBI Taxonomy" id="747725"/>
    <lineage>
        <taxon>Eukaryota</taxon>
        <taxon>Fungi</taxon>
        <taxon>Fungi incertae sedis</taxon>
        <taxon>Mucoromycota</taxon>
        <taxon>Mucoromycotina</taxon>
        <taxon>Mucoromycetes</taxon>
        <taxon>Mucorales</taxon>
        <taxon>Mucorineae</taxon>
        <taxon>Mucoraceae</taxon>
        <taxon>Mucor</taxon>
    </lineage>
</organism>
<sequence>YRLFTVALMLGNKFLDDNTFTNKTWSEVSGMKVTDLNIMELEFLEVLRFKLFIRNDEFERWKSALLLF</sequence>
<feature type="non-terminal residue" evidence="1">
    <location>
        <position position="1"/>
    </location>
</feature>
<dbReference type="InterPro" id="IPR013922">
    <property type="entry name" value="Cyclin_PHO80-like"/>
</dbReference>
<dbReference type="CDD" id="cd20557">
    <property type="entry name" value="CYCLIN_ScPCL1-like"/>
    <property type="match status" value="1"/>
</dbReference>